<dbReference type="InterPro" id="IPR001965">
    <property type="entry name" value="Znf_PHD"/>
</dbReference>
<evidence type="ECO:0000256" key="3">
    <source>
        <dbReference type="ARBA" id="ARBA00022771"/>
    </source>
</evidence>
<dbReference type="InterPro" id="IPR013083">
    <property type="entry name" value="Znf_RING/FYVE/PHD"/>
</dbReference>
<keyword evidence="3" id="KW-0863">Zinc-finger</keyword>
<protein>
    <recommendedName>
        <fullName evidence="6">Zinc finger PHD-type domain-containing protein</fullName>
    </recommendedName>
</protein>
<dbReference type="CDD" id="cd15566">
    <property type="entry name" value="PHD3_NSD"/>
    <property type="match status" value="1"/>
</dbReference>
<dbReference type="Gene3D" id="3.30.40.10">
    <property type="entry name" value="Zinc/RING finger domain, C3HC4 (zinc finger)"/>
    <property type="match status" value="1"/>
</dbReference>
<accession>A0A835IBW4</accession>
<evidence type="ECO:0000256" key="1">
    <source>
        <dbReference type="ARBA" id="ARBA00004123"/>
    </source>
</evidence>
<evidence type="ECO:0000313" key="7">
    <source>
        <dbReference type="EMBL" id="KAF9616070.1"/>
    </source>
</evidence>
<dbReference type="GO" id="GO:0008270">
    <property type="term" value="F:zinc ion binding"/>
    <property type="evidence" value="ECO:0007669"/>
    <property type="project" value="UniProtKB-KW"/>
</dbReference>
<keyword evidence="5" id="KW-0539">Nucleus</keyword>
<evidence type="ECO:0000256" key="2">
    <source>
        <dbReference type="ARBA" id="ARBA00022723"/>
    </source>
</evidence>
<dbReference type="Pfam" id="PF12047">
    <property type="entry name" value="DNMT1-RFD"/>
    <property type="match status" value="1"/>
</dbReference>
<comment type="subcellular location">
    <subcellularLocation>
        <location evidence="1">Nucleus</location>
    </subcellularLocation>
</comment>
<dbReference type="InterPro" id="IPR055198">
    <property type="entry name" value="NSD_PHD"/>
</dbReference>
<sequence length="1307" mass="147967">MDSSDDDGESLITSVTNYHFVNNKDEPISFAVLPINWCEGQSTENTRKSIFLYGYADGGLQKIRKEVIAWKFKLFGDQTQVSVLSKDKNWIQLQKPRSAYKQAVRTIFITLHCLHFVKKNPEIAGKSVWEELRKAFSYVEATPSESDLLDHLLLIRTAIKHIKTLSKSKNPPRRKDLISCEGRCMRSFHATVDAGANSDCKSLGFSKARAMQSFLCFNCQYKQHQCFACGELGSSDKPSGAEVFSCVSATCGYFYHPECVAKLLSIGNDAEGEELRKRIAAGESFTCPIHICHICKGRENKEVNELQFAVCRRCPLAYHRKCLPRKISFEDIEEEDVITRAWEGLLPNNRVLIYCSKHEIDETLATPHRNHIIFPHLEEKRKRFLDISSNSGNVVAKKRLVVTEDSPSERIISVTPKHFKKVFSNENKAGPSRKRERPISRQELLYSSKLKPEDASRKSLKDSIQTVSVRVLSADDESGAYLGKETLGLKKGSKTTTQANVQSGVRPLIVDTESKQRIMALMEAKTSSITLEQIIKEHKTPSTHGYSSKAVMDRTITQGKVEGFVEARIIEEFYRDRWTDDSQYYVDLDVDEEDEVGGVRWCSLFTIGSCHSGTFLVVDWWYFCLGGVNIFYLSNKETITSDSDGGTKYAGMMPSLRGKMSMPVTLVANLLGKAGDLGLYVRASVYKSVDAIRENVAVQNALQKLENGGSVEDAKAVCGPEILNQMIKWKNKLRVYLAPFLHGMRYTSFGRHFTKVDKLKDIVDKLHWYVQDGDMIVDFCCGANDFSCLLKKKLDETGKNCYFKNFDLFQPKNDFSFEQRDWMTVKPNELHTTGSKLIMGLNPPFGVNAQLANQFIRKALEFKPKLLILIVPQGTKSPENYDLVWKDGEKLSGKSFYLPGSIDVNDNQIEQWNVKPPLLYLWSRPDLTPTHKAIAQKQHHILKEIKEVPVEENPYEGKSLDCLMKISPNSMYHGDMCNLKNGDENYYNQIDDLHEQNDEARFEGTSCIIPRRQHEITAAQCGSVVDKINHKSIISSEDQSYHGIERERSHDHLVTRQGVGKQPIVIAGTQTRVKSDLESGQASETYVGIHSRVTLPADRAVRTSSMKGRLSEVLETSFDRLNNKECSRPLHIGSSLKHGTGFARIRTRTPEEELDDNARRYNSNEVGQFVSETNKWLSGAYLGLEHSIQHSSEQLTGYMSQEHEDLQCYGLEDCNFSHHNLIGMNRSPAVKSFNNKSSSVIERYTPQLDELNNRRTSTFGSKTMLTDSLEPQYTIGSLPGFHQNLSGFARSNLNSYRHPNSNGWIME</sequence>
<dbReference type="GO" id="GO:0005634">
    <property type="term" value="C:nucleus"/>
    <property type="evidence" value="ECO:0007669"/>
    <property type="project" value="UniProtKB-SubCell"/>
</dbReference>
<keyword evidence="8" id="KW-1185">Reference proteome</keyword>
<organism evidence="7 8">
    <name type="scientific">Coptis chinensis</name>
    <dbReference type="NCBI Taxonomy" id="261450"/>
    <lineage>
        <taxon>Eukaryota</taxon>
        <taxon>Viridiplantae</taxon>
        <taxon>Streptophyta</taxon>
        <taxon>Embryophyta</taxon>
        <taxon>Tracheophyta</taxon>
        <taxon>Spermatophyta</taxon>
        <taxon>Magnoliopsida</taxon>
        <taxon>Ranunculales</taxon>
        <taxon>Ranunculaceae</taxon>
        <taxon>Coptidoideae</taxon>
        <taxon>Coptis</taxon>
    </lineage>
</organism>
<reference evidence="7 8" key="1">
    <citation type="submission" date="2020-10" db="EMBL/GenBank/DDBJ databases">
        <title>The Coptis chinensis genome and diversification of protoberbering-type alkaloids.</title>
        <authorList>
            <person name="Wang B."/>
            <person name="Shu S."/>
            <person name="Song C."/>
            <person name="Liu Y."/>
        </authorList>
    </citation>
    <scope>NUCLEOTIDE SEQUENCE [LARGE SCALE GENOMIC DNA]</scope>
    <source>
        <strain evidence="7">HL-2020</strain>
        <tissue evidence="7">Leaf</tissue>
    </source>
</reference>
<proteinExistence type="predicted"/>
<feature type="domain" description="Zinc finger PHD-type" evidence="6">
    <location>
        <begin position="225"/>
        <end position="291"/>
    </location>
</feature>
<dbReference type="OrthoDB" id="21264at2759"/>
<dbReference type="Pfam" id="PF22908">
    <property type="entry name" value="PHD_NSD"/>
    <property type="match status" value="1"/>
</dbReference>
<comment type="caution">
    <text evidence="7">The sequence shown here is derived from an EMBL/GenBank/DDBJ whole genome shotgun (WGS) entry which is preliminary data.</text>
</comment>
<evidence type="ECO:0000256" key="5">
    <source>
        <dbReference type="ARBA" id="ARBA00023242"/>
    </source>
</evidence>
<feature type="domain" description="Zinc finger PHD-type" evidence="6">
    <location>
        <begin position="292"/>
        <end position="359"/>
    </location>
</feature>
<dbReference type="InterPro" id="IPR022702">
    <property type="entry name" value="Cytosine_MeTrfase1_RFD"/>
</dbReference>
<gene>
    <name evidence="7" type="ORF">IFM89_028536</name>
</gene>
<keyword evidence="4" id="KW-0862">Zinc</keyword>
<evidence type="ECO:0000256" key="4">
    <source>
        <dbReference type="ARBA" id="ARBA00022833"/>
    </source>
</evidence>
<evidence type="ECO:0000313" key="8">
    <source>
        <dbReference type="Proteomes" id="UP000631114"/>
    </source>
</evidence>
<dbReference type="PANTHER" id="PTHR46235">
    <property type="entry name" value="PHD FINGER-CONTAINING PROTEIN DDB_G0268158"/>
    <property type="match status" value="1"/>
</dbReference>
<name>A0A835IBW4_9MAGN</name>
<dbReference type="Proteomes" id="UP000631114">
    <property type="component" value="Unassembled WGS sequence"/>
</dbReference>
<dbReference type="CDD" id="cd15565">
    <property type="entry name" value="PHD2_NSD"/>
    <property type="match status" value="1"/>
</dbReference>
<dbReference type="EMBL" id="JADFTS010000003">
    <property type="protein sequence ID" value="KAF9616070.1"/>
    <property type="molecule type" value="Genomic_DNA"/>
</dbReference>
<evidence type="ECO:0000259" key="6">
    <source>
        <dbReference type="SMART" id="SM00249"/>
    </source>
</evidence>
<dbReference type="PANTHER" id="PTHR46235:SF3">
    <property type="entry name" value="PHD FINGER-CONTAINING PROTEIN DDB_G0268158"/>
    <property type="match status" value="1"/>
</dbReference>
<dbReference type="Pfam" id="PF26055">
    <property type="entry name" value="Mtase_EDM2"/>
    <property type="match status" value="1"/>
</dbReference>
<keyword evidence="2" id="KW-0479">Metal-binding</keyword>
<dbReference type="InterPro" id="IPR058939">
    <property type="entry name" value="Mtase_EDM2"/>
</dbReference>
<dbReference type="SMART" id="SM00249">
    <property type="entry name" value="PHD"/>
    <property type="match status" value="2"/>
</dbReference>